<protein>
    <submittedName>
        <fullName evidence="2">Uncharacterized protein</fullName>
    </submittedName>
</protein>
<dbReference type="EMBL" id="JANUCQ010000002">
    <property type="protein sequence ID" value="MCS3921978.1"/>
    <property type="molecule type" value="Genomic_DNA"/>
</dbReference>
<evidence type="ECO:0000256" key="1">
    <source>
        <dbReference type="SAM" id="Phobius"/>
    </source>
</evidence>
<gene>
    <name evidence="2" type="ORF">M2325_000663</name>
</gene>
<feature type="transmembrane region" description="Helical" evidence="1">
    <location>
        <begin position="51"/>
        <end position="74"/>
    </location>
</feature>
<keyword evidence="1" id="KW-0812">Transmembrane</keyword>
<name>A0ABT2EVJ3_METVO</name>
<keyword evidence="3" id="KW-1185">Reference proteome</keyword>
<feature type="transmembrane region" description="Helical" evidence="1">
    <location>
        <begin position="22"/>
        <end position="44"/>
    </location>
</feature>
<evidence type="ECO:0000313" key="2">
    <source>
        <dbReference type="EMBL" id="MCS3921978.1"/>
    </source>
</evidence>
<comment type="caution">
    <text evidence="2">The sequence shown here is derived from an EMBL/GenBank/DDBJ whole genome shotgun (WGS) entry which is preliminary data.</text>
</comment>
<evidence type="ECO:0000313" key="3">
    <source>
        <dbReference type="Proteomes" id="UP001140258"/>
    </source>
</evidence>
<dbReference type="Proteomes" id="UP001140258">
    <property type="component" value="Unassembled WGS sequence"/>
</dbReference>
<reference evidence="2" key="1">
    <citation type="submission" date="2022-08" db="EMBL/GenBank/DDBJ databases">
        <title>Genomic Encyclopedia of Type Strains, Phase V (KMG-V): Genome sequencing to study the core and pangenomes of soil and plant-associated prokaryotes.</title>
        <authorList>
            <person name="Whitman W."/>
        </authorList>
    </citation>
    <scope>NUCLEOTIDE SEQUENCE</scope>
    <source>
        <strain evidence="2">PS</strain>
    </source>
</reference>
<feature type="transmembrane region" description="Helical" evidence="1">
    <location>
        <begin position="80"/>
        <end position="100"/>
    </location>
</feature>
<dbReference type="RefSeq" id="WP_259051011.1">
    <property type="nucleotide sequence ID" value="NZ_JANUCQ010000002.1"/>
</dbReference>
<proteinExistence type="predicted"/>
<organism evidence="2 3">
    <name type="scientific">Methanococcus voltae PS</name>
    <dbReference type="NCBI Taxonomy" id="523842"/>
    <lineage>
        <taxon>Archaea</taxon>
        <taxon>Methanobacteriati</taxon>
        <taxon>Methanobacteriota</taxon>
        <taxon>Methanomada group</taxon>
        <taxon>Methanococci</taxon>
        <taxon>Methanococcales</taxon>
        <taxon>Methanococcaceae</taxon>
        <taxon>Methanococcus</taxon>
    </lineage>
</organism>
<accession>A0ABT2EVJ3</accession>
<keyword evidence="1" id="KW-1133">Transmembrane helix</keyword>
<keyword evidence="1" id="KW-0472">Membrane</keyword>
<sequence length="110" mass="12093">MEVIQIPISFLHNHDIFGLLNYVFQNTIGLALIIPLGLGITAYVHSDGNEILPLVIESGYFVLLGTLGVDILNIATASPINITLTAINTIFVAMMTYNLIYPIVMPKEDY</sequence>